<evidence type="ECO:0008006" key="3">
    <source>
        <dbReference type="Google" id="ProtNLM"/>
    </source>
</evidence>
<protein>
    <recommendedName>
        <fullName evidence="3">DUF3396 domain-containing protein</fullName>
    </recommendedName>
</protein>
<accession>A0ABM9DKL8</accession>
<proteinExistence type="predicted"/>
<dbReference type="EMBL" id="CAKXZT010000046">
    <property type="protein sequence ID" value="CAH2396622.1"/>
    <property type="molecule type" value="Genomic_DNA"/>
</dbReference>
<organism evidence="1 2">
    <name type="scientific">Mesorhizobium escarrei</name>
    <dbReference type="NCBI Taxonomy" id="666018"/>
    <lineage>
        <taxon>Bacteria</taxon>
        <taxon>Pseudomonadati</taxon>
        <taxon>Pseudomonadota</taxon>
        <taxon>Alphaproteobacteria</taxon>
        <taxon>Hyphomicrobiales</taxon>
        <taxon>Phyllobacteriaceae</taxon>
        <taxon>Mesorhizobium</taxon>
    </lineage>
</organism>
<dbReference type="Pfam" id="PF11876">
    <property type="entry name" value="TsiV"/>
    <property type="match status" value="1"/>
</dbReference>
<dbReference type="Proteomes" id="UP001153050">
    <property type="component" value="Unassembled WGS sequence"/>
</dbReference>
<keyword evidence="2" id="KW-1185">Reference proteome</keyword>
<evidence type="ECO:0000313" key="1">
    <source>
        <dbReference type="EMBL" id="CAH2396622.1"/>
    </source>
</evidence>
<gene>
    <name evidence="1" type="ORF">MES5069_140052</name>
</gene>
<evidence type="ECO:0000313" key="2">
    <source>
        <dbReference type="Proteomes" id="UP001153050"/>
    </source>
</evidence>
<sequence>MNAMGRRLPTAARTMNSAVEFPPALLKSGVINGRPLNKILLELVVYPKNLTVAQFDWVLDLYSSVCPRDRIKLFQIPESQVWSEVATPYLSQSARSAQADGRRYAYFEAARRRIQEHRAVEARLWDGCEIEDEEGSFALSIRGLKYKSRETHWYVRFLFPLSFPPDQLTNLARTIADRIDLYSGHGGPVFAYFPDNRRQAFTEIYTKARRFWGVDIDMLDFVAQRMRRELKSPCWLNLLGSPFRTDADVLGRMHALRAEHDISIYDQVFGTIIVLGKGPSGLDRNRLAKDVRLYQAMAKVMDGHILKGVDPLPGDGFLANADATDDWLHRFSPGSDWPVLRNLQ</sequence>
<name>A0ABM9DKL8_9HYPH</name>
<comment type="caution">
    <text evidence="1">The sequence shown here is derived from an EMBL/GenBank/DDBJ whole genome shotgun (WGS) entry which is preliminary data.</text>
</comment>
<dbReference type="InterPro" id="IPR021815">
    <property type="entry name" value="TsiV"/>
</dbReference>
<reference evidence="1 2" key="1">
    <citation type="submission" date="2022-03" db="EMBL/GenBank/DDBJ databases">
        <authorList>
            <person name="Brunel B."/>
        </authorList>
    </citation>
    <scope>NUCLEOTIDE SEQUENCE [LARGE SCALE GENOMIC DNA]</scope>
    <source>
        <strain evidence="1">STM5069sample</strain>
    </source>
</reference>